<accession>A0A5C2I7N9</accession>
<sequence length="85" mass="9955">MRELNLNVNSAMEWVGKYHAEVQAKYLDGLKRLPTWGAEFDRQVQEYLDGLANWARGNICWHFESGRYFGAKSAEVQRTRRIALH</sequence>
<evidence type="ECO:0000313" key="1">
    <source>
        <dbReference type="EMBL" id="QEP49716.1"/>
    </source>
</evidence>
<dbReference type="AlphaFoldDB" id="A0A5C2I7N9"/>
<proteinExistence type="evidence at transcript level"/>
<dbReference type="InterPro" id="IPR008949">
    <property type="entry name" value="Isoprenoid_synthase_dom_sf"/>
</dbReference>
<dbReference type="SUPFAM" id="SSF48576">
    <property type="entry name" value="Terpenoid synthases"/>
    <property type="match status" value="1"/>
</dbReference>
<dbReference type="Gene3D" id="1.10.600.10">
    <property type="entry name" value="Farnesyl Diphosphate Synthase"/>
    <property type="match status" value="1"/>
</dbReference>
<dbReference type="EC" id="4.2.3.135" evidence="1"/>
<dbReference type="GO" id="GO:0016829">
    <property type="term" value="F:lyase activity"/>
    <property type="evidence" value="ECO:0007669"/>
    <property type="project" value="UniProtKB-KW"/>
</dbReference>
<keyword evidence="1" id="KW-0456">Lyase</keyword>
<protein>
    <submittedName>
        <fullName evidence="1">Delta(6)-protoilludene synthase</fullName>
        <ecNumber evidence="1">4.2.3.135</ecNumber>
    </submittedName>
</protein>
<dbReference type="EMBL" id="MK825563">
    <property type="protein sequence ID" value="QEP49716.1"/>
    <property type="molecule type" value="mRNA"/>
</dbReference>
<organism evidence="1">
    <name type="scientific">Inonotus obliquus</name>
    <dbReference type="NCBI Taxonomy" id="167356"/>
    <lineage>
        <taxon>Eukaryota</taxon>
        <taxon>Fungi</taxon>
        <taxon>Dikarya</taxon>
        <taxon>Basidiomycota</taxon>
        <taxon>Agaricomycotina</taxon>
        <taxon>Agaricomycetes</taxon>
        <taxon>Hymenochaetales</taxon>
        <taxon>Hymenochaetaceae</taxon>
        <taxon>Inonotus</taxon>
    </lineage>
</organism>
<name>A0A5C2I7N9_9AGAM</name>
<reference evidence="1" key="1">
    <citation type="journal article" date="2019" name="Int. J. Mol. Sci.">
        <title>RNA-Seq de Novo Assembly and Differential Transcriptome Analysis of Chaga (Inonotus obliquus) Cultured with Different Betulin Sources and the Regulation of Genes Involved in Terpenoid Biosynthesis.</title>
        <authorList>
            <person name="Fradj N."/>
            <person name="Goncalves Dos Santos K.C."/>
            <person name="de Montigny N."/>
            <person name="Awwad F."/>
            <person name="Boumghar Y."/>
            <person name="Germain H."/>
            <person name="Desgagne-Penix I."/>
        </authorList>
    </citation>
    <scope>NUCLEOTIDE SEQUENCE</scope>
</reference>